<name>A0AAV7MVL0_PLEWA</name>
<evidence type="ECO:0000313" key="3">
    <source>
        <dbReference type="Proteomes" id="UP001066276"/>
    </source>
</evidence>
<accession>A0AAV7MVL0</accession>
<keyword evidence="3" id="KW-1185">Reference proteome</keyword>
<dbReference type="EMBL" id="JANPWB010000013">
    <property type="protein sequence ID" value="KAJ1107652.1"/>
    <property type="molecule type" value="Genomic_DNA"/>
</dbReference>
<dbReference type="Proteomes" id="UP001066276">
    <property type="component" value="Chromosome 9"/>
</dbReference>
<evidence type="ECO:0000256" key="1">
    <source>
        <dbReference type="SAM" id="MobiDB-lite"/>
    </source>
</evidence>
<feature type="compositionally biased region" description="Basic and acidic residues" evidence="1">
    <location>
        <begin position="9"/>
        <end position="36"/>
    </location>
</feature>
<gene>
    <name evidence="2" type="ORF">NDU88_005042</name>
</gene>
<evidence type="ECO:0000313" key="2">
    <source>
        <dbReference type="EMBL" id="KAJ1107652.1"/>
    </source>
</evidence>
<protein>
    <submittedName>
        <fullName evidence="2">Uncharacterized protein</fullName>
    </submittedName>
</protein>
<dbReference type="AlphaFoldDB" id="A0AAV7MVL0"/>
<feature type="region of interest" description="Disordered" evidence="1">
    <location>
        <begin position="201"/>
        <end position="252"/>
    </location>
</feature>
<reference evidence="2" key="1">
    <citation type="journal article" date="2022" name="bioRxiv">
        <title>Sequencing and chromosome-scale assembly of the giantPleurodeles waltlgenome.</title>
        <authorList>
            <person name="Brown T."/>
            <person name="Elewa A."/>
            <person name="Iarovenko S."/>
            <person name="Subramanian E."/>
            <person name="Araus A.J."/>
            <person name="Petzold A."/>
            <person name="Susuki M."/>
            <person name="Suzuki K.-i.T."/>
            <person name="Hayashi T."/>
            <person name="Toyoda A."/>
            <person name="Oliveira C."/>
            <person name="Osipova E."/>
            <person name="Leigh N.D."/>
            <person name="Simon A."/>
            <person name="Yun M.H."/>
        </authorList>
    </citation>
    <scope>NUCLEOTIDE SEQUENCE</scope>
    <source>
        <strain evidence="2">20211129_DDA</strain>
        <tissue evidence="2">Liver</tissue>
    </source>
</reference>
<proteinExistence type="predicted"/>
<feature type="region of interest" description="Disordered" evidence="1">
    <location>
        <begin position="114"/>
        <end position="147"/>
    </location>
</feature>
<feature type="compositionally biased region" description="Basic and acidic residues" evidence="1">
    <location>
        <begin position="127"/>
        <end position="147"/>
    </location>
</feature>
<feature type="region of interest" description="Disordered" evidence="1">
    <location>
        <begin position="1"/>
        <end position="79"/>
    </location>
</feature>
<organism evidence="2 3">
    <name type="scientific">Pleurodeles waltl</name>
    <name type="common">Iberian ribbed newt</name>
    <dbReference type="NCBI Taxonomy" id="8319"/>
    <lineage>
        <taxon>Eukaryota</taxon>
        <taxon>Metazoa</taxon>
        <taxon>Chordata</taxon>
        <taxon>Craniata</taxon>
        <taxon>Vertebrata</taxon>
        <taxon>Euteleostomi</taxon>
        <taxon>Amphibia</taxon>
        <taxon>Batrachia</taxon>
        <taxon>Caudata</taxon>
        <taxon>Salamandroidea</taxon>
        <taxon>Salamandridae</taxon>
        <taxon>Pleurodelinae</taxon>
        <taxon>Pleurodeles</taxon>
    </lineage>
</organism>
<sequence>MAPKSARSVTDKNESVRQARLAKEGCDGHAIRKRALDGSTKIGSETNTGAVRDGRDQSRGAQPDNKPKDKLQNKTQPSITDFLAYEDSVPLLKDPPILMEASGEASRVELGARMEMKSGENSLNSKNPRDCGEGPMNEAKRLDQKAREDCAGKDRSCYGGAADRNRLLETEKAEYDGRNGEWLREGGDKFYLLTESETASSRYDLNDEEGSGSSEAESLAERMSPVVGPTVQPQCRHHKRIKSRTGSGGIMNSPAATLKWDYSGIRLSHSEKVPQAPSDTVLTSNLIENENCPGELVDNLASSDTKMLQLICGTVRVLQNETRAENQKARVATKQLQVTVRMIAKSCSEIVEKLNTVESRSSVVEGEMAALKDHVVTQCGQLTDVMWKLEDFENRQRKNNLRFLGIEEGAEGGEIRTFMIKLLSAAFPELVNWNLQSESQS</sequence>
<comment type="caution">
    <text evidence="2">The sequence shown here is derived from an EMBL/GenBank/DDBJ whole genome shotgun (WGS) entry which is preliminary data.</text>
</comment>